<evidence type="ECO:0000256" key="1">
    <source>
        <dbReference type="ARBA" id="ARBA00001974"/>
    </source>
</evidence>
<dbReference type="Proteomes" id="UP001240236">
    <property type="component" value="Unassembled WGS sequence"/>
</dbReference>
<dbReference type="GO" id="GO:0071949">
    <property type="term" value="F:FAD binding"/>
    <property type="evidence" value="ECO:0007669"/>
    <property type="project" value="InterPro"/>
</dbReference>
<evidence type="ECO:0000256" key="4">
    <source>
        <dbReference type="ARBA" id="ARBA00022827"/>
    </source>
</evidence>
<evidence type="ECO:0000256" key="2">
    <source>
        <dbReference type="ARBA" id="ARBA00005466"/>
    </source>
</evidence>
<comment type="similarity">
    <text evidence="2">Belongs to the oxygen-dependent FAD-linked oxidoreductase family.</text>
</comment>
<dbReference type="PANTHER" id="PTHR42973">
    <property type="entry name" value="BINDING OXIDOREDUCTASE, PUTATIVE (AFU_ORTHOLOGUE AFUA_1G17690)-RELATED"/>
    <property type="match status" value="1"/>
</dbReference>
<dbReference type="SUPFAM" id="SSF51679">
    <property type="entry name" value="Bacterial luciferase-like"/>
    <property type="match status" value="1"/>
</dbReference>
<dbReference type="Gene3D" id="3.40.462.20">
    <property type="match status" value="1"/>
</dbReference>
<dbReference type="GO" id="GO:0004497">
    <property type="term" value="F:monooxygenase activity"/>
    <property type="evidence" value="ECO:0007669"/>
    <property type="project" value="UniProtKB-KW"/>
</dbReference>
<keyword evidence="8" id="KW-1185">Reference proteome</keyword>
<keyword evidence="4" id="KW-0274">FAD</keyword>
<dbReference type="AlphaFoldDB" id="A0AAE4B2F8"/>
<comment type="cofactor">
    <cofactor evidence="1">
        <name>FAD</name>
        <dbReference type="ChEBI" id="CHEBI:57692"/>
    </cofactor>
</comment>
<feature type="domain" description="FAD-binding PCMH-type" evidence="6">
    <location>
        <begin position="340"/>
        <end position="513"/>
    </location>
</feature>
<dbReference type="InterPro" id="IPR012951">
    <property type="entry name" value="BBE"/>
</dbReference>
<evidence type="ECO:0000259" key="6">
    <source>
        <dbReference type="PROSITE" id="PS51387"/>
    </source>
</evidence>
<evidence type="ECO:0000256" key="5">
    <source>
        <dbReference type="ARBA" id="ARBA00023002"/>
    </source>
</evidence>
<dbReference type="InterPro" id="IPR036661">
    <property type="entry name" value="Luciferase-like_sf"/>
</dbReference>
<gene>
    <name evidence="7" type="ORF">J2S42_007290</name>
</gene>
<dbReference type="GO" id="GO:0016705">
    <property type="term" value="F:oxidoreductase activity, acting on paired donors, with incorporation or reduction of molecular oxygen"/>
    <property type="evidence" value="ECO:0007669"/>
    <property type="project" value="InterPro"/>
</dbReference>
<sequence>MSYGHPLEFGTFVTPGNAPPHDPVDLAKRAEELGFDLVTFQDHPYQPRFHDTWTLLAWVAGQTSRIRLAPNVINVPLRNPSVLARAAASLDLLSGGRLELALGAGGFPDAARAMGATVQPPRARIEALGQAIDVIRELQDLSSGRPARAGGEFHRVVGAQRGPAPAHAIPIWAGGVKPRMLRLIGAKADGWLPSLPYVGRDGIAAGNKIIDEAAVAAGREPADIRRLLNISGTFRDTSEGFLQGPPAQWIDELLPLILADGIGTLILMTDSAADMETFATDVMPALRDAAAPLARTNHRPSAVRAKRRPGIGYDDVPASLARSTVEPGDVEYPSVRSNYMRGGSPGLVLRPSTPDEVGDALRFAAAHRHLPFGVRSGGHGVSGRSTNDGGIVLDLGRFTTFEVLDPAARLVRIGAGLRWMEVAAALAPHGWALTSGDYGGVGVGGLTTAGGVGWMTRKYGLTLDHVRAATVVLADGTVVRTSADEHPDLFWALRGAGANVGVAIDFDFRVDEVGDVGWGQFVLDASDTAGMLVRYGQAVEAAPRDLTANLLMGPPQPGQPSFAQVMALVDASDPETIVAQMTPIASVSALYDQNVVIAPYAAVISNASTEPHRGQGEPVSRSGFVRHLTPEVAAGITRLLASGATYFFQIRAVGGAVSDVGAFDTAYAHRDANFQIAAIGSNRQRLDRVWDRELHPLMEGLYLSFETDPRPERLTDAFPPDTLARLRQIKAVYDPTNLFRDNFNITPASEDRS</sequence>
<dbReference type="PANTHER" id="PTHR42973:SF39">
    <property type="entry name" value="FAD-BINDING PCMH-TYPE DOMAIN-CONTAINING PROTEIN"/>
    <property type="match status" value="1"/>
</dbReference>
<dbReference type="InterPro" id="IPR006094">
    <property type="entry name" value="Oxid_FAD_bind_N"/>
</dbReference>
<comment type="caution">
    <text evidence="7">The sequence shown here is derived from an EMBL/GenBank/DDBJ whole genome shotgun (WGS) entry which is preliminary data.</text>
</comment>
<dbReference type="Gene3D" id="3.30.43.10">
    <property type="entry name" value="Uridine Diphospho-n-acetylenolpyruvylglucosamine Reductase, domain 2"/>
    <property type="match status" value="1"/>
</dbReference>
<dbReference type="PROSITE" id="PS51387">
    <property type="entry name" value="FAD_PCMH"/>
    <property type="match status" value="1"/>
</dbReference>
<dbReference type="Pfam" id="PF01565">
    <property type="entry name" value="FAD_binding_4"/>
    <property type="match status" value="1"/>
</dbReference>
<dbReference type="Gene3D" id="3.30.465.10">
    <property type="match status" value="1"/>
</dbReference>
<dbReference type="EMBL" id="JAUSUZ010000001">
    <property type="protein sequence ID" value="MDQ0370621.1"/>
    <property type="molecule type" value="Genomic_DNA"/>
</dbReference>
<organism evidence="7 8">
    <name type="scientific">Catenuloplanes indicus</name>
    <dbReference type="NCBI Taxonomy" id="137267"/>
    <lineage>
        <taxon>Bacteria</taxon>
        <taxon>Bacillati</taxon>
        <taxon>Actinomycetota</taxon>
        <taxon>Actinomycetes</taxon>
        <taxon>Micromonosporales</taxon>
        <taxon>Micromonosporaceae</taxon>
        <taxon>Catenuloplanes</taxon>
    </lineage>
</organism>
<protein>
    <submittedName>
        <fullName evidence="7">Alkanesulfonate monooxygenase SsuD/methylene tetrahydromethanopterin reductase-like flavin-dependent oxidoreductase (Luciferase family)</fullName>
    </submittedName>
</protein>
<dbReference type="InterPro" id="IPR016166">
    <property type="entry name" value="FAD-bd_PCMH"/>
</dbReference>
<keyword evidence="7" id="KW-0503">Monooxygenase</keyword>
<dbReference type="InterPro" id="IPR036318">
    <property type="entry name" value="FAD-bd_PCMH-like_sf"/>
</dbReference>
<accession>A0AAE4B2F8</accession>
<reference evidence="7 8" key="1">
    <citation type="submission" date="2023-07" db="EMBL/GenBank/DDBJ databases">
        <title>Sequencing the genomes of 1000 actinobacteria strains.</title>
        <authorList>
            <person name="Klenk H.-P."/>
        </authorList>
    </citation>
    <scope>NUCLEOTIDE SEQUENCE [LARGE SCALE GENOMIC DNA]</scope>
    <source>
        <strain evidence="7 8">DSM 44709</strain>
    </source>
</reference>
<evidence type="ECO:0000313" key="8">
    <source>
        <dbReference type="Proteomes" id="UP001240236"/>
    </source>
</evidence>
<dbReference type="InterPro" id="IPR016167">
    <property type="entry name" value="FAD-bd_PCMH_sub1"/>
</dbReference>
<dbReference type="SUPFAM" id="SSF56176">
    <property type="entry name" value="FAD-binding/transporter-associated domain-like"/>
    <property type="match status" value="1"/>
</dbReference>
<name>A0AAE4B2F8_9ACTN</name>
<evidence type="ECO:0000313" key="7">
    <source>
        <dbReference type="EMBL" id="MDQ0370621.1"/>
    </source>
</evidence>
<dbReference type="Pfam" id="PF00296">
    <property type="entry name" value="Bac_luciferase"/>
    <property type="match status" value="1"/>
</dbReference>
<evidence type="ECO:0000256" key="3">
    <source>
        <dbReference type="ARBA" id="ARBA00022630"/>
    </source>
</evidence>
<dbReference type="RefSeq" id="WP_307246725.1">
    <property type="nucleotide sequence ID" value="NZ_JAUSUZ010000001.1"/>
</dbReference>
<keyword evidence="3" id="KW-0285">Flavoprotein</keyword>
<dbReference type="Gene3D" id="3.20.20.30">
    <property type="entry name" value="Luciferase-like domain"/>
    <property type="match status" value="1"/>
</dbReference>
<keyword evidence="5" id="KW-0560">Oxidoreductase</keyword>
<dbReference type="Pfam" id="PF08031">
    <property type="entry name" value="BBE"/>
    <property type="match status" value="1"/>
</dbReference>
<dbReference type="InterPro" id="IPR011251">
    <property type="entry name" value="Luciferase-like_dom"/>
</dbReference>
<dbReference type="InterPro" id="IPR050416">
    <property type="entry name" value="FAD-linked_Oxidoreductase"/>
</dbReference>
<dbReference type="InterPro" id="IPR016169">
    <property type="entry name" value="FAD-bd_PCMH_sub2"/>
</dbReference>
<proteinExistence type="inferred from homology"/>